<sequence>MKVSQQPILGFFLALTAAIMWSILPIALQPVLTAMNAHTIVWFRFVVAMFGVFFILLFTKKLPKLTAFTAKYRWFVLLGVLGLAANFYLYNLSLKYIPATTSQVLSPLSSFSMLLSGIFLFKERLGVHQKLGLSLLLIGLPLFFNDRFTDFAEMNSFSLGVFIGIGASLIWVCYGLAQKMMLQRFSSQQILLAIYAGSALVFTPFANASQAQNLSPFTLGCLIFCCLNTIIAYGCYAEALNRWEVAKVSMIMPQIPILTILFSEIAYWLDPTHFAEPYLNTLSYIGAIFVVLGALSAAAGHKLFYRRQLRRNSV</sequence>
<dbReference type="Pfam" id="PF00892">
    <property type="entry name" value="EamA"/>
    <property type="match status" value="2"/>
</dbReference>
<name>A0A949WNT4_9PAST</name>
<dbReference type="GeneID" id="65549445"/>
<dbReference type="Gene3D" id="1.10.3730.20">
    <property type="match status" value="1"/>
</dbReference>
<dbReference type="SUPFAM" id="SSF103481">
    <property type="entry name" value="Multidrug resistance efflux transporter EmrE"/>
    <property type="match status" value="1"/>
</dbReference>
<keyword evidence="1" id="KW-1133">Transmembrane helix</keyword>
<accession>A0A949WNT4</accession>
<proteinExistence type="predicted"/>
<feature type="transmembrane region" description="Helical" evidence="1">
    <location>
        <begin position="71"/>
        <end position="90"/>
    </location>
</feature>
<feature type="transmembrane region" description="Helical" evidence="1">
    <location>
        <begin position="96"/>
        <end position="120"/>
    </location>
</feature>
<gene>
    <name evidence="3" type="ORF">HT657_07580</name>
    <name evidence="4" type="ORF">HT672_03060</name>
</gene>
<evidence type="ECO:0000313" key="3">
    <source>
        <dbReference type="EMBL" id="MBV6531994.1"/>
    </source>
</evidence>
<reference evidence="4 6" key="1">
    <citation type="journal article" date="2021" name="Mol. Ecol.">
        <title>Polar bear-adapted Ursidibacter maritimus are remarkably conserved after generations in captivity.</title>
        <authorList>
            <person name="Espinosa-Gongora C."/>
            <person name="Hansen M.J."/>
            <person name="Bertelsen M.F."/>
            <person name="Bojesen A.M."/>
        </authorList>
    </citation>
    <scope>NUCLEOTIDE SEQUENCE</scope>
    <source>
        <strain evidence="4">Pb43105x</strain>
        <strain evidence="3 6">Pb43106</strain>
    </source>
</reference>
<dbReference type="RefSeq" id="WP_198303149.1">
    <property type="nucleotide sequence ID" value="NZ_JABULY010000004.1"/>
</dbReference>
<feature type="transmembrane region" description="Helical" evidence="1">
    <location>
        <begin position="156"/>
        <end position="177"/>
    </location>
</feature>
<feature type="transmembrane region" description="Helical" evidence="1">
    <location>
        <begin position="127"/>
        <end position="144"/>
    </location>
</feature>
<dbReference type="EMBL" id="JABUMC010000004">
    <property type="protein sequence ID" value="MBV6546282.1"/>
    <property type="molecule type" value="Genomic_DNA"/>
</dbReference>
<evidence type="ECO:0000313" key="4">
    <source>
        <dbReference type="EMBL" id="MBV6546282.1"/>
    </source>
</evidence>
<feature type="transmembrane region" description="Helical" evidence="1">
    <location>
        <begin position="281"/>
        <end position="305"/>
    </location>
</feature>
<dbReference type="InterPro" id="IPR037185">
    <property type="entry name" value="EmrE-like"/>
</dbReference>
<dbReference type="PANTHER" id="PTHR22911">
    <property type="entry name" value="ACYL-MALONYL CONDENSING ENZYME-RELATED"/>
    <property type="match status" value="1"/>
</dbReference>
<feature type="transmembrane region" description="Helical" evidence="1">
    <location>
        <begin position="214"/>
        <end position="236"/>
    </location>
</feature>
<dbReference type="PANTHER" id="PTHR22911:SF134">
    <property type="entry name" value="DMT FAMILY TRANSPORTER"/>
    <property type="match status" value="1"/>
</dbReference>
<dbReference type="AlphaFoldDB" id="A0A949WNT4"/>
<dbReference type="Proteomes" id="UP001196379">
    <property type="component" value="Unassembled WGS sequence"/>
</dbReference>
<feature type="transmembrane region" description="Helical" evidence="1">
    <location>
        <begin position="248"/>
        <end position="269"/>
    </location>
</feature>
<evidence type="ECO:0000313" key="6">
    <source>
        <dbReference type="Proteomes" id="UP001196379"/>
    </source>
</evidence>
<organism evidence="4 5">
    <name type="scientific">Ursidibacter maritimus</name>
    <dbReference type="NCBI Taxonomy" id="1331689"/>
    <lineage>
        <taxon>Bacteria</taxon>
        <taxon>Pseudomonadati</taxon>
        <taxon>Pseudomonadota</taxon>
        <taxon>Gammaproteobacteria</taxon>
        <taxon>Pasteurellales</taxon>
        <taxon>Pasteurellaceae</taxon>
        <taxon>Ursidibacter</taxon>
    </lineage>
</organism>
<dbReference type="Proteomes" id="UP000732858">
    <property type="component" value="Unassembled WGS sequence"/>
</dbReference>
<evidence type="ECO:0000259" key="2">
    <source>
        <dbReference type="Pfam" id="PF00892"/>
    </source>
</evidence>
<keyword evidence="6" id="KW-1185">Reference proteome</keyword>
<comment type="caution">
    <text evidence="4">The sequence shown here is derived from an EMBL/GenBank/DDBJ whole genome shotgun (WGS) entry which is preliminary data.</text>
</comment>
<feature type="transmembrane region" description="Helical" evidence="1">
    <location>
        <begin position="189"/>
        <end position="208"/>
    </location>
</feature>
<feature type="domain" description="EamA" evidence="2">
    <location>
        <begin position="9"/>
        <end position="142"/>
    </location>
</feature>
<keyword evidence="1" id="KW-0812">Transmembrane</keyword>
<feature type="transmembrane region" description="Helical" evidence="1">
    <location>
        <begin position="40"/>
        <end position="59"/>
    </location>
</feature>
<feature type="transmembrane region" description="Helical" evidence="1">
    <location>
        <begin position="7"/>
        <end position="28"/>
    </location>
</feature>
<dbReference type="GO" id="GO:0016020">
    <property type="term" value="C:membrane"/>
    <property type="evidence" value="ECO:0007669"/>
    <property type="project" value="InterPro"/>
</dbReference>
<dbReference type="InterPro" id="IPR000620">
    <property type="entry name" value="EamA_dom"/>
</dbReference>
<protein>
    <submittedName>
        <fullName evidence="4">DMT family transporter</fullName>
    </submittedName>
</protein>
<dbReference type="EMBL" id="JABULY010000004">
    <property type="protein sequence ID" value="MBV6531994.1"/>
    <property type="molecule type" value="Genomic_DNA"/>
</dbReference>
<evidence type="ECO:0000313" key="5">
    <source>
        <dbReference type="Proteomes" id="UP000732858"/>
    </source>
</evidence>
<feature type="domain" description="EamA" evidence="2">
    <location>
        <begin position="159"/>
        <end position="288"/>
    </location>
</feature>
<evidence type="ECO:0000256" key="1">
    <source>
        <dbReference type="SAM" id="Phobius"/>
    </source>
</evidence>
<keyword evidence="1" id="KW-0472">Membrane</keyword>